<feature type="transmembrane region" description="Helical" evidence="2">
    <location>
        <begin position="191"/>
        <end position="213"/>
    </location>
</feature>
<evidence type="ECO:0000313" key="3">
    <source>
        <dbReference type="EMBL" id="CAG8477534.1"/>
    </source>
</evidence>
<gene>
    <name evidence="3" type="ORF">POCULU_LOCUS1363</name>
</gene>
<proteinExistence type="predicted"/>
<protein>
    <submittedName>
        <fullName evidence="3">9335_t:CDS:1</fullName>
    </submittedName>
</protein>
<keyword evidence="2" id="KW-1133">Transmembrane helix</keyword>
<dbReference type="Proteomes" id="UP000789572">
    <property type="component" value="Unassembled WGS sequence"/>
</dbReference>
<evidence type="ECO:0000313" key="4">
    <source>
        <dbReference type="Proteomes" id="UP000789572"/>
    </source>
</evidence>
<keyword evidence="2" id="KW-0812">Transmembrane</keyword>
<feature type="transmembrane region" description="Helical" evidence="2">
    <location>
        <begin position="219"/>
        <end position="244"/>
    </location>
</feature>
<feature type="region of interest" description="Disordered" evidence="1">
    <location>
        <begin position="1"/>
        <end position="76"/>
    </location>
</feature>
<feature type="transmembrane region" description="Helical" evidence="2">
    <location>
        <begin position="86"/>
        <end position="114"/>
    </location>
</feature>
<dbReference type="OrthoDB" id="10296542at2759"/>
<dbReference type="AlphaFoldDB" id="A0A9N8W536"/>
<keyword evidence="4" id="KW-1185">Reference proteome</keyword>
<reference evidence="3" key="1">
    <citation type="submission" date="2021-06" db="EMBL/GenBank/DDBJ databases">
        <authorList>
            <person name="Kallberg Y."/>
            <person name="Tangrot J."/>
            <person name="Rosling A."/>
        </authorList>
    </citation>
    <scope>NUCLEOTIDE SEQUENCE</scope>
    <source>
        <strain evidence="3">IA702</strain>
    </source>
</reference>
<evidence type="ECO:0000256" key="1">
    <source>
        <dbReference type="SAM" id="MobiDB-lite"/>
    </source>
</evidence>
<accession>A0A9N8W536</accession>
<dbReference type="EMBL" id="CAJVPJ010000100">
    <property type="protein sequence ID" value="CAG8477534.1"/>
    <property type="molecule type" value="Genomic_DNA"/>
</dbReference>
<feature type="compositionally biased region" description="Pro residues" evidence="1">
    <location>
        <begin position="9"/>
        <end position="19"/>
    </location>
</feature>
<name>A0A9N8W536_9GLOM</name>
<evidence type="ECO:0000256" key="2">
    <source>
        <dbReference type="SAM" id="Phobius"/>
    </source>
</evidence>
<organism evidence="3 4">
    <name type="scientific">Paraglomus occultum</name>
    <dbReference type="NCBI Taxonomy" id="144539"/>
    <lineage>
        <taxon>Eukaryota</taxon>
        <taxon>Fungi</taxon>
        <taxon>Fungi incertae sedis</taxon>
        <taxon>Mucoromycota</taxon>
        <taxon>Glomeromycotina</taxon>
        <taxon>Glomeromycetes</taxon>
        <taxon>Paraglomerales</taxon>
        <taxon>Paraglomeraceae</taxon>
        <taxon>Paraglomus</taxon>
    </lineage>
</organism>
<sequence>MTGQSSPPSYTPYPKPPSYTPTTHELTEIPPTITVPAPAHTTNVYDDESPPPYHEIVNSQSSGNDEESGVNRVESRQERSRKSWTVFIKTGYALFMLMNSFILFDGFILLNYIGSKKEGHFNEAELALRTMMVVEIFLRVPSIVYLRRLDSADFGLVKGVAAFIGKEDYYFLCYNPRSNTLLYRKLFQMQVIYWAYNLTGGFVIWLTCLFELVEGSIRPFVYVGSAICLANSLRLVIVGCYKFFRKEL</sequence>
<comment type="caution">
    <text evidence="3">The sequence shown here is derived from an EMBL/GenBank/DDBJ whole genome shotgun (WGS) entry which is preliminary data.</text>
</comment>
<keyword evidence="2" id="KW-0472">Membrane</keyword>